<gene>
    <name evidence="2" type="ORF">B296_00008541</name>
</gene>
<comment type="caution">
    <text evidence="2">The sequence shown here is derived from an EMBL/GenBank/DDBJ whole genome shotgun (WGS) entry which is preliminary data.</text>
</comment>
<evidence type="ECO:0000256" key="1">
    <source>
        <dbReference type="SAM" id="MobiDB-lite"/>
    </source>
</evidence>
<name>A0A426ZE43_ENSVE</name>
<reference evidence="2 3" key="1">
    <citation type="journal article" date="2014" name="Agronomy (Basel)">
        <title>A Draft Genome Sequence for Ensete ventricosum, the Drought-Tolerant Tree Against Hunger.</title>
        <authorList>
            <person name="Harrison J."/>
            <person name="Moore K.A."/>
            <person name="Paszkiewicz K."/>
            <person name="Jones T."/>
            <person name="Grant M."/>
            <person name="Ambacheew D."/>
            <person name="Muzemil S."/>
            <person name="Studholme D.J."/>
        </authorList>
    </citation>
    <scope>NUCLEOTIDE SEQUENCE [LARGE SCALE GENOMIC DNA]</scope>
</reference>
<proteinExistence type="predicted"/>
<evidence type="ECO:0000313" key="2">
    <source>
        <dbReference type="EMBL" id="RRT62229.1"/>
    </source>
</evidence>
<feature type="compositionally biased region" description="Basic and acidic residues" evidence="1">
    <location>
        <begin position="35"/>
        <end position="50"/>
    </location>
</feature>
<dbReference type="AlphaFoldDB" id="A0A426ZE43"/>
<sequence>MIRDVQLLRQRRRKRITVYSNLLSVATEGCNQQRRHSDARAKQHRERDRGSGTAEEEVVAKDLKGEEVAVTQ</sequence>
<evidence type="ECO:0000313" key="3">
    <source>
        <dbReference type="Proteomes" id="UP000287651"/>
    </source>
</evidence>
<dbReference type="Proteomes" id="UP000287651">
    <property type="component" value="Unassembled WGS sequence"/>
</dbReference>
<dbReference type="EMBL" id="AMZH03007073">
    <property type="protein sequence ID" value="RRT62229.1"/>
    <property type="molecule type" value="Genomic_DNA"/>
</dbReference>
<accession>A0A426ZE43</accession>
<feature type="compositionally biased region" description="Basic and acidic residues" evidence="1">
    <location>
        <begin position="58"/>
        <end position="72"/>
    </location>
</feature>
<feature type="region of interest" description="Disordered" evidence="1">
    <location>
        <begin position="27"/>
        <end position="72"/>
    </location>
</feature>
<organism evidence="2 3">
    <name type="scientific">Ensete ventricosum</name>
    <name type="common">Abyssinian banana</name>
    <name type="synonym">Musa ensete</name>
    <dbReference type="NCBI Taxonomy" id="4639"/>
    <lineage>
        <taxon>Eukaryota</taxon>
        <taxon>Viridiplantae</taxon>
        <taxon>Streptophyta</taxon>
        <taxon>Embryophyta</taxon>
        <taxon>Tracheophyta</taxon>
        <taxon>Spermatophyta</taxon>
        <taxon>Magnoliopsida</taxon>
        <taxon>Liliopsida</taxon>
        <taxon>Zingiberales</taxon>
        <taxon>Musaceae</taxon>
        <taxon>Ensete</taxon>
    </lineage>
</organism>
<protein>
    <submittedName>
        <fullName evidence="2">Uncharacterized protein</fullName>
    </submittedName>
</protein>